<dbReference type="Proteomes" id="UP000499080">
    <property type="component" value="Unassembled WGS sequence"/>
</dbReference>
<accession>A0A4Y2NE14</accession>
<evidence type="ECO:0000313" key="2">
    <source>
        <dbReference type="Proteomes" id="UP000499080"/>
    </source>
</evidence>
<comment type="caution">
    <text evidence="1">The sequence shown here is derived from an EMBL/GenBank/DDBJ whole genome shotgun (WGS) entry which is preliminary data.</text>
</comment>
<evidence type="ECO:0000313" key="1">
    <source>
        <dbReference type="EMBL" id="GBN36879.1"/>
    </source>
</evidence>
<sequence>QICTKISDSGQRTAEIGAYESVLRFNEGRLGRLNIMKDLKLCISNNAINSHNKADMRRIKQGDRRAKQKTIE</sequence>
<feature type="non-terminal residue" evidence="1">
    <location>
        <position position="1"/>
    </location>
</feature>
<organism evidence="1 2">
    <name type="scientific">Araneus ventricosus</name>
    <name type="common">Orbweaver spider</name>
    <name type="synonym">Epeira ventricosa</name>
    <dbReference type="NCBI Taxonomy" id="182803"/>
    <lineage>
        <taxon>Eukaryota</taxon>
        <taxon>Metazoa</taxon>
        <taxon>Ecdysozoa</taxon>
        <taxon>Arthropoda</taxon>
        <taxon>Chelicerata</taxon>
        <taxon>Arachnida</taxon>
        <taxon>Araneae</taxon>
        <taxon>Araneomorphae</taxon>
        <taxon>Entelegynae</taxon>
        <taxon>Araneoidea</taxon>
        <taxon>Araneidae</taxon>
        <taxon>Araneus</taxon>
    </lineage>
</organism>
<name>A0A4Y2NE14_ARAVE</name>
<dbReference type="OrthoDB" id="10060618at2759"/>
<gene>
    <name evidence="1" type="ORF">AVEN_91997_1</name>
</gene>
<keyword evidence="2" id="KW-1185">Reference proteome</keyword>
<dbReference type="AlphaFoldDB" id="A0A4Y2NE14"/>
<reference evidence="1 2" key="1">
    <citation type="journal article" date="2019" name="Sci. Rep.">
        <title>Orb-weaving spider Araneus ventricosus genome elucidates the spidroin gene catalogue.</title>
        <authorList>
            <person name="Kono N."/>
            <person name="Nakamura H."/>
            <person name="Ohtoshi R."/>
            <person name="Moran D.A.P."/>
            <person name="Shinohara A."/>
            <person name="Yoshida Y."/>
            <person name="Fujiwara M."/>
            <person name="Mori M."/>
            <person name="Tomita M."/>
            <person name="Arakawa K."/>
        </authorList>
    </citation>
    <scope>NUCLEOTIDE SEQUENCE [LARGE SCALE GENOMIC DNA]</scope>
</reference>
<proteinExistence type="predicted"/>
<dbReference type="EMBL" id="BGPR01008917">
    <property type="protein sequence ID" value="GBN36879.1"/>
    <property type="molecule type" value="Genomic_DNA"/>
</dbReference>
<protein>
    <submittedName>
        <fullName evidence="1">Uncharacterized protein</fullName>
    </submittedName>
</protein>